<evidence type="ECO:0000313" key="1">
    <source>
        <dbReference type="EMBL" id="NME68425.1"/>
    </source>
</evidence>
<dbReference type="SUPFAM" id="SSF52833">
    <property type="entry name" value="Thioredoxin-like"/>
    <property type="match status" value="1"/>
</dbReference>
<protein>
    <recommendedName>
        <fullName evidence="3">Arsenate reductase</fullName>
    </recommendedName>
</protein>
<accession>A0A7X9P2W9</accession>
<dbReference type="RefSeq" id="WP_169656727.1">
    <property type="nucleotide sequence ID" value="NZ_JABANE010000023.1"/>
</dbReference>
<dbReference type="InterPro" id="IPR036249">
    <property type="entry name" value="Thioredoxin-like_sf"/>
</dbReference>
<comment type="caution">
    <text evidence="1">The sequence shown here is derived from an EMBL/GenBank/DDBJ whole genome shotgun (WGS) entry which is preliminary data.</text>
</comment>
<dbReference type="AlphaFoldDB" id="A0A7X9P2W9"/>
<gene>
    <name evidence="1" type="ORF">HHU12_10690</name>
</gene>
<evidence type="ECO:0008006" key="3">
    <source>
        <dbReference type="Google" id="ProtNLM"/>
    </source>
</evidence>
<proteinExistence type="predicted"/>
<evidence type="ECO:0000313" key="2">
    <source>
        <dbReference type="Proteomes" id="UP000576082"/>
    </source>
</evidence>
<keyword evidence="2" id="KW-1185">Reference proteome</keyword>
<name>A0A7X9P2W9_9BACT</name>
<sequence length="130" mass="15236">MSHLKLNHPIVIYDSNAPNQQFFINDLRRKNHLIREIEINVCPVSEGHLIHIMENINLKPTRALINTNSPWYRCFAEDLHEMSPFVLIRTLRDFPSLLKTPIVILENDIFIDPSLEDLSQSHEEEEQVLV</sequence>
<organism evidence="1 2">
    <name type="scientific">Flammeovirga aprica JL-4</name>
    <dbReference type="NCBI Taxonomy" id="694437"/>
    <lineage>
        <taxon>Bacteria</taxon>
        <taxon>Pseudomonadati</taxon>
        <taxon>Bacteroidota</taxon>
        <taxon>Cytophagia</taxon>
        <taxon>Cytophagales</taxon>
        <taxon>Flammeovirgaceae</taxon>
        <taxon>Flammeovirga</taxon>
    </lineage>
</organism>
<dbReference type="Gene3D" id="3.40.30.10">
    <property type="entry name" value="Glutaredoxin"/>
    <property type="match status" value="1"/>
</dbReference>
<dbReference type="EMBL" id="JABANE010000023">
    <property type="protein sequence ID" value="NME68425.1"/>
    <property type="molecule type" value="Genomic_DNA"/>
</dbReference>
<dbReference type="Proteomes" id="UP000576082">
    <property type="component" value="Unassembled WGS sequence"/>
</dbReference>
<reference evidence="1 2" key="1">
    <citation type="submission" date="2020-04" db="EMBL/GenBank/DDBJ databases">
        <title>Flammeovirga sp. SR4, a novel species isolated from seawater.</title>
        <authorList>
            <person name="Wang X."/>
        </authorList>
    </citation>
    <scope>NUCLEOTIDE SEQUENCE [LARGE SCALE GENOMIC DNA]</scope>
    <source>
        <strain evidence="1 2">ATCC 23126</strain>
    </source>
</reference>